<keyword evidence="2" id="KW-1185">Reference proteome</keyword>
<dbReference type="RefSeq" id="WP_244702415.1">
    <property type="nucleotide sequence ID" value="NZ_BAAADN010000017.1"/>
</dbReference>
<proteinExistence type="predicted"/>
<dbReference type="GeneID" id="71760186"/>
<reference evidence="1" key="1">
    <citation type="submission" date="2022-04" db="EMBL/GenBank/DDBJ databases">
        <title>Sequencing and genomic assembly of Halococcus dombrowskii.</title>
        <authorList>
            <person name="Lim S.W."/>
            <person name="MacLea K.S."/>
        </authorList>
    </citation>
    <scope>NUCLEOTIDE SEQUENCE</scope>
    <source>
        <strain evidence="1">H4</strain>
    </source>
</reference>
<name>A0AAX3ALP0_HALDO</name>
<accession>A0AAX3ALP0</accession>
<gene>
    <name evidence="1" type="ORF">MUK72_00020</name>
</gene>
<organism evidence="1 2">
    <name type="scientific">Halococcus dombrowskii</name>
    <dbReference type="NCBI Taxonomy" id="179637"/>
    <lineage>
        <taxon>Archaea</taxon>
        <taxon>Methanobacteriati</taxon>
        <taxon>Methanobacteriota</taxon>
        <taxon>Stenosarchaea group</taxon>
        <taxon>Halobacteria</taxon>
        <taxon>Halobacteriales</taxon>
        <taxon>Halococcaceae</taxon>
        <taxon>Halococcus</taxon>
    </lineage>
</organism>
<dbReference type="Proteomes" id="UP000830542">
    <property type="component" value="Chromosome"/>
</dbReference>
<dbReference type="EMBL" id="CP095005">
    <property type="protein sequence ID" value="UOO95130.1"/>
    <property type="molecule type" value="Genomic_DNA"/>
</dbReference>
<dbReference type="AlphaFoldDB" id="A0AAX3ALP0"/>
<evidence type="ECO:0000313" key="2">
    <source>
        <dbReference type="Proteomes" id="UP000830542"/>
    </source>
</evidence>
<sequence length="99" mass="10883">MDQLTLPLVGCDDHLEQFTTICGLTTEDTPELLSHRPAGGINCPSCQFVPYNPQHPLIPVQNGAVAVLACPEHQEEIIERFRTGLETQQKLTASTDTLQ</sequence>
<protein>
    <submittedName>
        <fullName evidence="1">Uncharacterized protein</fullName>
    </submittedName>
</protein>
<evidence type="ECO:0000313" key="1">
    <source>
        <dbReference type="EMBL" id="UOO95130.1"/>
    </source>
</evidence>
<dbReference type="KEGG" id="hdo:MUK72_00020"/>